<dbReference type="InterPro" id="IPR036390">
    <property type="entry name" value="WH_DNA-bd_sf"/>
</dbReference>
<evidence type="ECO:0000313" key="8">
    <source>
        <dbReference type="Proteomes" id="UP001501183"/>
    </source>
</evidence>
<dbReference type="PROSITE" id="PS51077">
    <property type="entry name" value="HTH_ICLR"/>
    <property type="match status" value="1"/>
</dbReference>
<accession>A0ABP8P8B3</accession>
<evidence type="ECO:0000256" key="2">
    <source>
        <dbReference type="ARBA" id="ARBA00023125"/>
    </source>
</evidence>
<dbReference type="PROSITE" id="PS51078">
    <property type="entry name" value="ICLR_ED"/>
    <property type="match status" value="1"/>
</dbReference>
<dbReference type="Pfam" id="PF09339">
    <property type="entry name" value="HTH_IclR"/>
    <property type="match status" value="1"/>
</dbReference>
<evidence type="ECO:0000256" key="1">
    <source>
        <dbReference type="ARBA" id="ARBA00023015"/>
    </source>
</evidence>
<feature type="domain" description="IclR-ED" evidence="6">
    <location>
        <begin position="74"/>
        <end position="236"/>
    </location>
</feature>
<dbReference type="InterPro" id="IPR050707">
    <property type="entry name" value="HTH_MetabolicPath_Reg"/>
</dbReference>
<evidence type="ECO:0000256" key="4">
    <source>
        <dbReference type="SAM" id="MobiDB-lite"/>
    </source>
</evidence>
<evidence type="ECO:0000256" key="3">
    <source>
        <dbReference type="ARBA" id="ARBA00023163"/>
    </source>
</evidence>
<dbReference type="InterPro" id="IPR029016">
    <property type="entry name" value="GAF-like_dom_sf"/>
</dbReference>
<reference evidence="8" key="1">
    <citation type="journal article" date="2019" name="Int. J. Syst. Evol. Microbiol.">
        <title>The Global Catalogue of Microorganisms (GCM) 10K type strain sequencing project: providing services to taxonomists for standard genome sequencing and annotation.</title>
        <authorList>
            <consortium name="The Broad Institute Genomics Platform"/>
            <consortium name="The Broad Institute Genome Sequencing Center for Infectious Disease"/>
            <person name="Wu L."/>
            <person name="Ma J."/>
        </authorList>
    </citation>
    <scope>NUCLEOTIDE SEQUENCE [LARGE SCALE GENOMIC DNA]</scope>
    <source>
        <strain evidence="8">JCM 32206</strain>
    </source>
</reference>
<feature type="domain" description="HTH iclR-type" evidence="5">
    <location>
        <begin position="14"/>
        <end position="73"/>
    </location>
</feature>
<comment type="caution">
    <text evidence="7">The sequence shown here is derived from an EMBL/GenBank/DDBJ whole genome shotgun (WGS) entry which is preliminary data.</text>
</comment>
<dbReference type="Gene3D" id="1.10.10.10">
    <property type="entry name" value="Winged helix-like DNA-binding domain superfamily/Winged helix DNA-binding domain"/>
    <property type="match status" value="1"/>
</dbReference>
<dbReference type="PANTHER" id="PTHR30136:SF24">
    <property type="entry name" value="HTH-TYPE TRANSCRIPTIONAL REPRESSOR ALLR"/>
    <property type="match status" value="1"/>
</dbReference>
<dbReference type="PANTHER" id="PTHR30136">
    <property type="entry name" value="HELIX-TURN-HELIX TRANSCRIPTIONAL REGULATOR, ICLR FAMILY"/>
    <property type="match status" value="1"/>
</dbReference>
<keyword evidence="1" id="KW-0805">Transcription regulation</keyword>
<organism evidence="7 8">
    <name type="scientific">Rhodococcus olei</name>
    <dbReference type="NCBI Taxonomy" id="2161675"/>
    <lineage>
        <taxon>Bacteria</taxon>
        <taxon>Bacillati</taxon>
        <taxon>Actinomycetota</taxon>
        <taxon>Actinomycetes</taxon>
        <taxon>Mycobacteriales</taxon>
        <taxon>Nocardiaceae</taxon>
        <taxon>Rhodococcus</taxon>
    </lineage>
</organism>
<dbReference type="SUPFAM" id="SSF46785">
    <property type="entry name" value="Winged helix' DNA-binding domain"/>
    <property type="match status" value="1"/>
</dbReference>
<name>A0ABP8P8B3_9NOCA</name>
<evidence type="ECO:0000313" key="7">
    <source>
        <dbReference type="EMBL" id="GAA4482042.1"/>
    </source>
</evidence>
<keyword evidence="8" id="KW-1185">Reference proteome</keyword>
<dbReference type="EMBL" id="BAABFB010000050">
    <property type="protein sequence ID" value="GAA4482042.1"/>
    <property type="molecule type" value="Genomic_DNA"/>
</dbReference>
<proteinExistence type="predicted"/>
<dbReference type="Pfam" id="PF01614">
    <property type="entry name" value="IclR_C"/>
    <property type="match status" value="1"/>
</dbReference>
<dbReference type="InterPro" id="IPR036388">
    <property type="entry name" value="WH-like_DNA-bd_sf"/>
</dbReference>
<dbReference type="Proteomes" id="UP001501183">
    <property type="component" value="Unassembled WGS sequence"/>
</dbReference>
<dbReference type="InterPro" id="IPR005471">
    <property type="entry name" value="Tscrpt_reg_IclR_N"/>
</dbReference>
<evidence type="ECO:0000259" key="6">
    <source>
        <dbReference type="PROSITE" id="PS51078"/>
    </source>
</evidence>
<keyword evidence="3" id="KW-0804">Transcription</keyword>
<dbReference type="InterPro" id="IPR014757">
    <property type="entry name" value="Tscrpt_reg_IclR_C"/>
</dbReference>
<dbReference type="RefSeq" id="WP_345346660.1">
    <property type="nucleotide sequence ID" value="NZ_BAABFB010000050.1"/>
</dbReference>
<feature type="region of interest" description="Disordered" evidence="4">
    <location>
        <begin position="242"/>
        <end position="287"/>
    </location>
</feature>
<dbReference type="SUPFAM" id="SSF55781">
    <property type="entry name" value="GAF domain-like"/>
    <property type="match status" value="1"/>
</dbReference>
<gene>
    <name evidence="7" type="ORF">GCM10023094_31170</name>
</gene>
<dbReference type="Gene3D" id="3.30.450.40">
    <property type="match status" value="1"/>
</dbReference>
<protein>
    <submittedName>
        <fullName evidence="7">IclR family transcriptional regulator</fullName>
    </submittedName>
</protein>
<dbReference type="SMART" id="SM00346">
    <property type="entry name" value="HTH_ICLR"/>
    <property type="match status" value="1"/>
</dbReference>
<sequence length="287" mass="30516">MTVQPINECAPAPTSVLDRVSVILDAFDGPGRLTLAQVVIRTGIPRASVHRFLENLVRMGWLRRTNGYYQLGLRLFELGSLAVQQDRLHASAEATLHELHRVTGFVVHLGVLDGPDVVYLDKIGGRLAGAVPSRVGGRRDARTAALGKVLLAFSHPESTARAAPDPELQRVVDTGVAYENGDNTPGFSCIAAPIGPAGGAVAAVSICGPATELKCDHRNAAPVRMAASAIWNSLHGAPQRRGRDPFWHFGAALSSPRTQARPNPAHARPSSPNSDFGSVVALPDPHR</sequence>
<keyword evidence="2" id="KW-0238">DNA-binding</keyword>
<evidence type="ECO:0000259" key="5">
    <source>
        <dbReference type="PROSITE" id="PS51077"/>
    </source>
</evidence>